<comment type="caution">
    <text evidence="1">The sequence shown here is derived from an EMBL/GenBank/DDBJ whole genome shotgun (WGS) entry which is preliminary data.</text>
</comment>
<organism evidence="1 2">
    <name type="scientific">Methanothermobacter thermautotrophicus</name>
    <name type="common">Methanobacterium thermoformicicum</name>
    <dbReference type="NCBI Taxonomy" id="145262"/>
    <lineage>
        <taxon>Archaea</taxon>
        <taxon>Methanobacteriati</taxon>
        <taxon>Methanobacteriota</taxon>
        <taxon>Methanomada group</taxon>
        <taxon>Methanobacteria</taxon>
        <taxon>Methanobacteriales</taxon>
        <taxon>Methanobacteriaceae</taxon>
        <taxon>Methanothermobacter</taxon>
    </lineage>
</organism>
<dbReference type="SUPFAM" id="SSF55021">
    <property type="entry name" value="ACT-like"/>
    <property type="match status" value="1"/>
</dbReference>
<dbReference type="InterPro" id="IPR014424">
    <property type="entry name" value="UCP004897_ACT"/>
</dbReference>
<evidence type="ECO:0000313" key="2">
    <source>
        <dbReference type="Proteomes" id="UP000538031"/>
    </source>
</evidence>
<proteinExistence type="predicted"/>
<dbReference type="AlphaFoldDB" id="A0A7J4MVU9"/>
<dbReference type="InterPro" id="IPR045865">
    <property type="entry name" value="ACT-like_dom_sf"/>
</dbReference>
<dbReference type="Proteomes" id="UP000538031">
    <property type="component" value="Unassembled WGS sequence"/>
</dbReference>
<accession>A0A7J4MVU9</accession>
<name>A0A7J4MVU9_METTF</name>
<evidence type="ECO:0000313" key="1">
    <source>
        <dbReference type="EMBL" id="HIH64861.1"/>
    </source>
</evidence>
<reference evidence="2" key="1">
    <citation type="journal article" date="2020" name="bioRxiv">
        <title>A rank-normalized archaeal taxonomy based on genome phylogeny resolves widespread incomplete and uneven classifications.</title>
        <authorList>
            <person name="Rinke C."/>
            <person name="Chuvochina M."/>
            <person name="Mussig A.J."/>
            <person name="Chaumeil P.-A."/>
            <person name="Waite D.W."/>
            <person name="Whitman W.B."/>
            <person name="Parks D.H."/>
            <person name="Hugenholtz P."/>
        </authorList>
    </citation>
    <scope>NUCLEOTIDE SEQUENCE [LARGE SCALE GENOMIC DNA]</scope>
</reference>
<dbReference type="PIRSF" id="PIRSF004897">
    <property type="entry name" value="UCP004897_ACT"/>
    <property type="match status" value="1"/>
</dbReference>
<sequence length="167" mass="18491">MWKQIKHRFEGYPSRMYVARKIIDLGFRIDRNGKIYCDDVEISDVALARAVGVDRRTVRATANTILEDEKLRGIFESMMPAGALLRDAAGELDFGVVEIEADARNPGILAAAARLIADKGISIRQAHAGDPELDETPRLTIITETPIPGGLLKDFLKIEGVKRVSIY</sequence>
<gene>
    <name evidence="1" type="ORF">HA285_04600</name>
</gene>
<dbReference type="EMBL" id="DUHT01000052">
    <property type="protein sequence ID" value="HIH64861.1"/>
    <property type="molecule type" value="Genomic_DNA"/>
</dbReference>
<protein>
    <submittedName>
        <fullName evidence="1">ACT domain-containing protein</fullName>
    </submittedName>
</protein>